<protein>
    <submittedName>
        <fullName evidence="1">GNAT family N-acetyltransferase</fullName>
    </submittedName>
</protein>
<dbReference type="Proteomes" id="UP000621266">
    <property type="component" value="Unassembled WGS sequence"/>
</dbReference>
<comment type="caution">
    <text evidence="1">The sequence shown here is derived from an EMBL/GenBank/DDBJ whole genome shotgun (WGS) entry which is preliminary data.</text>
</comment>
<keyword evidence="2" id="KW-1185">Reference proteome</keyword>
<dbReference type="InterPro" id="IPR016181">
    <property type="entry name" value="Acyl_CoA_acyltransferase"/>
</dbReference>
<accession>A0ABQ7FP90</accession>
<sequence>MTGVAEAWVEGWVVSRGAAPPVPEPGGGFRVDVGLEHHATRYVLPRPEEALVRGISRKRAAPGVWIKTFAPPETLAPWLPPGWSFDDPGFLMSAALRRTPAGDAPEGYRLRVWTRGGVTRALVHAPDGSFAARGQIAAPAPTSSRPAAFVVDQVETSARHRRLGLGALVMRTLANTAVEAGATTGVLGATVDGRALYESLGWRVHAPLTGLVFGRPAATAPVPGGTAASRV</sequence>
<dbReference type="SUPFAM" id="SSF55729">
    <property type="entry name" value="Acyl-CoA N-acyltransferases (Nat)"/>
    <property type="match status" value="1"/>
</dbReference>
<evidence type="ECO:0000313" key="2">
    <source>
        <dbReference type="Proteomes" id="UP000621266"/>
    </source>
</evidence>
<organism evidence="1 2">
    <name type="scientific">Streptomyces lycii</name>
    <dbReference type="NCBI Taxonomy" id="2654337"/>
    <lineage>
        <taxon>Bacteria</taxon>
        <taxon>Bacillati</taxon>
        <taxon>Actinomycetota</taxon>
        <taxon>Actinomycetes</taxon>
        <taxon>Kitasatosporales</taxon>
        <taxon>Streptomycetaceae</taxon>
        <taxon>Streptomyces</taxon>
    </lineage>
</organism>
<dbReference type="EMBL" id="WHPN01000042">
    <property type="protein sequence ID" value="KAF4410746.1"/>
    <property type="molecule type" value="Genomic_DNA"/>
</dbReference>
<name>A0ABQ7FP90_9ACTN</name>
<proteinExistence type="predicted"/>
<dbReference type="Gene3D" id="3.40.630.30">
    <property type="match status" value="1"/>
</dbReference>
<reference evidence="1 2" key="1">
    <citation type="submission" date="2019-10" db="EMBL/GenBank/DDBJ databases">
        <title>Streptomyces tenebrisbrunneis sp.nov., an endogenous actinomycete isolated from of Lycium ruthenicum.</title>
        <authorList>
            <person name="Ma L."/>
        </authorList>
    </citation>
    <scope>NUCLEOTIDE SEQUENCE [LARGE SCALE GENOMIC DNA]</scope>
    <source>
        <strain evidence="1 2">TRM 66187</strain>
    </source>
</reference>
<evidence type="ECO:0000313" key="1">
    <source>
        <dbReference type="EMBL" id="KAF4410746.1"/>
    </source>
</evidence>
<gene>
    <name evidence="1" type="ORF">GCU69_02245</name>
</gene>